<reference evidence="4" key="1">
    <citation type="submission" date="2020-06" db="EMBL/GenBank/DDBJ databases">
        <title>Novel chitinolytic bacterium.</title>
        <authorList>
            <person name="Ungkulpasvich U."/>
            <person name="Kosugi A."/>
            <person name="Uke A."/>
        </authorList>
    </citation>
    <scope>NUCLEOTIDE SEQUENCE</scope>
    <source>
        <strain evidence="4">UUS1-1</strain>
    </source>
</reference>
<comment type="caution">
    <text evidence="4">The sequence shown here is derived from an EMBL/GenBank/DDBJ whole genome shotgun (WGS) entry which is preliminary data.</text>
</comment>
<keyword evidence="2" id="KW-0862">Zinc</keyword>
<evidence type="ECO:0000313" key="5">
    <source>
        <dbReference type="Proteomes" id="UP000657177"/>
    </source>
</evidence>
<accession>A0A8J6I0A7</accession>
<proteinExistence type="predicted"/>
<dbReference type="AlphaFoldDB" id="A0A8J6I0A7"/>
<evidence type="ECO:0000313" key="4">
    <source>
        <dbReference type="EMBL" id="MBA2132608.1"/>
    </source>
</evidence>
<gene>
    <name evidence="4" type="ORF">G5B42_03500</name>
</gene>
<organism evidence="4 5">
    <name type="scientific">Capillibacterium thermochitinicola</name>
    <dbReference type="NCBI Taxonomy" id="2699427"/>
    <lineage>
        <taxon>Bacteria</taxon>
        <taxon>Bacillati</taxon>
        <taxon>Bacillota</taxon>
        <taxon>Capillibacterium</taxon>
    </lineage>
</organism>
<dbReference type="Pfam" id="PF00383">
    <property type="entry name" value="dCMP_cyt_deam_1"/>
    <property type="match status" value="1"/>
</dbReference>
<dbReference type="InterPro" id="IPR016192">
    <property type="entry name" value="APOBEC/CMP_deaminase_Zn-bd"/>
</dbReference>
<dbReference type="PROSITE" id="PS00903">
    <property type="entry name" value="CYT_DCMP_DEAMINASES_1"/>
    <property type="match status" value="1"/>
</dbReference>
<dbReference type="GO" id="GO:0008270">
    <property type="term" value="F:zinc ion binding"/>
    <property type="evidence" value="ECO:0007669"/>
    <property type="project" value="InterPro"/>
</dbReference>
<dbReference type="Gene3D" id="3.40.140.10">
    <property type="entry name" value="Cytidine Deaminase, domain 2"/>
    <property type="match status" value="1"/>
</dbReference>
<dbReference type="PANTHER" id="PTHR11079:SF162">
    <property type="entry name" value="RIBOFLAVIN BIOSYNTHESIS PROTEIN PYRD, CHLOROPLASTIC"/>
    <property type="match status" value="1"/>
</dbReference>
<dbReference type="GO" id="GO:0016787">
    <property type="term" value="F:hydrolase activity"/>
    <property type="evidence" value="ECO:0007669"/>
    <property type="project" value="InterPro"/>
</dbReference>
<name>A0A8J6I0A7_9FIRM</name>
<sequence>MWDKLEEPWQACFELGWTSFKKGSIPIGAVVVDVKGKIIARGRNRLYESEREAGEIAGHKLSHAELNALLKVNESDYPNIRQFSLYSTTEPCPLCFGALVMANVRNLKFAARDRYAGGTNLNNKNKYIAGKNIHIAGPFPDLEKVQITLHTAYELIKGHHSERIFEAWKIDCLEAVESGIKLFRDKTLQKLKEKDAPVSEVFELIGAIHNINL</sequence>
<evidence type="ECO:0000256" key="2">
    <source>
        <dbReference type="ARBA" id="ARBA00022833"/>
    </source>
</evidence>
<dbReference type="SUPFAM" id="SSF53927">
    <property type="entry name" value="Cytidine deaminase-like"/>
    <property type="match status" value="1"/>
</dbReference>
<dbReference type="PROSITE" id="PS51747">
    <property type="entry name" value="CYT_DCMP_DEAMINASES_2"/>
    <property type="match status" value="1"/>
</dbReference>
<dbReference type="PANTHER" id="PTHR11079">
    <property type="entry name" value="CYTOSINE DEAMINASE FAMILY MEMBER"/>
    <property type="match status" value="1"/>
</dbReference>
<evidence type="ECO:0000256" key="1">
    <source>
        <dbReference type="ARBA" id="ARBA00022723"/>
    </source>
</evidence>
<keyword evidence="1" id="KW-0479">Metal-binding</keyword>
<dbReference type="EMBL" id="JAAKDE010000005">
    <property type="protein sequence ID" value="MBA2132608.1"/>
    <property type="molecule type" value="Genomic_DNA"/>
</dbReference>
<protein>
    <submittedName>
        <fullName evidence="4">Nucleoside deaminase</fullName>
    </submittedName>
</protein>
<dbReference type="InterPro" id="IPR016193">
    <property type="entry name" value="Cytidine_deaminase-like"/>
</dbReference>
<dbReference type="InterPro" id="IPR002125">
    <property type="entry name" value="CMP_dCMP_dom"/>
</dbReference>
<dbReference type="CDD" id="cd01285">
    <property type="entry name" value="nucleoside_deaminase"/>
    <property type="match status" value="1"/>
</dbReference>
<dbReference type="Proteomes" id="UP000657177">
    <property type="component" value="Unassembled WGS sequence"/>
</dbReference>
<evidence type="ECO:0000259" key="3">
    <source>
        <dbReference type="PROSITE" id="PS51747"/>
    </source>
</evidence>
<dbReference type="RefSeq" id="WP_181339060.1">
    <property type="nucleotide sequence ID" value="NZ_JAAKDE010000005.1"/>
</dbReference>
<feature type="domain" description="CMP/dCMP-type deaminase" evidence="3">
    <location>
        <begin position="3"/>
        <end position="121"/>
    </location>
</feature>
<keyword evidence="5" id="KW-1185">Reference proteome</keyword>